<feature type="chain" id="PRO_5026980052" description="Squalene cyclase C-terminal domain-containing protein" evidence="3">
    <location>
        <begin position="28"/>
        <end position="572"/>
    </location>
</feature>
<dbReference type="InterPro" id="IPR008930">
    <property type="entry name" value="Terpenoid_cyclase/PrenylTrfase"/>
</dbReference>
<evidence type="ECO:0000313" key="4">
    <source>
        <dbReference type="EMBL" id="QJW97658.1"/>
    </source>
</evidence>
<keyword evidence="2" id="KW-1133">Transmembrane helix</keyword>
<reference evidence="5" key="1">
    <citation type="submission" date="2020-05" db="EMBL/GenBank/DDBJ databases">
        <title>Frigoriglobus tundricola gen. nov., sp. nov., a psychrotolerant cellulolytic planctomycete of the family Gemmataceae with two divergent copies of 16S rRNA gene.</title>
        <authorList>
            <person name="Kulichevskaya I.S."/>
            <person name="Ivanova A.A."/>
            <person name="Naumoff D.G."/>
            <person name="Beletsky A.V."/>
            <person name="Rijpstra W.I.C."/>
            <person name="Sinninghe Damste J.S."/>
            <person name="Mardanov A.V."/>
            <person name="Ravin N.V."/>
            <person name="Dedysh S.N."/>
        </authorList>
    </citation>
    <scope>NUCLEOTIDE SEQUENCE [LARGE SCALE GENOMIC DNA]</scope>
    <source>
        <strain evidence="5">PL17</strain>
    </source>
</reference>
<feature type="signal peptide" evidence="3">
    <location>
        <begin position="1"/>
        <end position="27"/>
    </location>
</feature>
<dbReference type="RefSeq" id="WP_171472992.1">
    <property type="nucleotide sequence ID" value="NZ_CP053452.2"/>
</dbReference>
<evidence type="ECO:0000256" key="1">
    <source>
        <dbReference type="SAM" id="MobiDB-lite"/>
    </source>
</evidence>
<keyword evidence="2" id="KW-0812">Transmembrane</keyword>
<protein>
    <recommendedName>
        <fullName evidence="6">Squalene cyclase C-terminal domain-containing protein</fullName>
    </recommendedName>
</protein>
<keyword evidence="2" id="KW-0472">Membrane</keyword>
<dbReference type="SUPFAM" id="SSF48239">
    <property type="entry name" value="Terpenoid cyclases/Protein prenyltransferases"/>
    <property type="match status" value="1"/>
</dbReference>
<sequence>MRVRQGLGRTAVFAVALWLHTAAPAAAQQPADKATIDSRVALGVRFLKGEQKKATGAWGDGDGAAAVGRTALTGIALIESGVSVTDPCIKQAANFVRLYTPDLDSTYDMSLAILFLDRLKDQKEKNEKDKQYIQLLAGRLIASQMASGGWGYKAQKYGEQNVLRLIAALKKVSAATPDKPVDMTKVRANLPENMRRLAVWSDGAGRLPADPAAVGDKRNDLYDAATDNSNTHLAMVGLWTARKYEIPVDRTFVLVNRRFRTSQGPGGTWAYDFVRTGADGNNAMTCIALLGIAIGHVVAPEPDVKPETDPVIINAFVALDKAIGAPVGDTTNRPKVKDVGGLYFLWSMERIAVLYDLQKLNKKDWYQWGAEILISNQSGDGSWEEGGFSGQSPLVNTCLALLFLKRANLLPDLSKRLTVDPGALAAKVDIKLAPKIDPPTNVIETAPPPHTVQPKPVPVPLAVPPAPTPAPRAQPQAEAEAPEPAKKTPWLWIVLGLFLLGLLGLGLLFLFMRRGDEDEEADEEEDSDKKKKKAKKKRKVASDGDESPKSAAPKKARPLTTKKAKVEVDEDE</sequence>
<evidence type="ECO:0000256" key="2">
    <source>
        <dbReference type="SAM" id="Phobius"/>
    </source>
</evidence>
<organism evidence="4 5">
    <name type="scientific">Frigoriglobus tundricola</name>
    <dbReference type="NCBI Taxonomy" id="2774151"/>
    <lineage>
        <taxon>Bacteria</taxon>
        <taxon>Pseudomonadati</taxon>
        <taxon>Planctomycetota</taxon>
        <taxon>Planctomycetia</taxon>
        <taxon>Gemmatales</taxon>
        <taxon>Gemmataceae</taxon>
        <taxon>Frigoriglobus</taxon>
    </lineage>
</organism>
<feature type="region of interest" description="Disordered" evidence="1">
    <location>
        <begin position="447"/>
        <end position="484"/>
    </location>
</feature>
<feature type="compositionally biased region" description="Basic residues" evidence="1">
    <location>
        <begin position="530"/>
        <end position="539"/>
    </location>
</feature>
<dbReference type="Proteomes" id="UP000503447">
    <property type="component" value="Chromosome"/>
</dbReference>
<accession>A0A6M5YUB2</accession>
<evidence type="ECO:0000313" key="5">
    <source>
        <dbReference type="Proteomes" id="UP000503447"/>
    </source>
</evidence>
<feature type="transmembrane region" description="Helical" evidence="2">
    <location>
        <begin position="490"/>
        <end position="511"/>
    </location>
</feature>
<dbReference type="KEGG" id="ftj:FTUN_5235"/>
<proteinExistence type="predicted"/>
<evidence type="ECO:0008006" key="6">
    <source>
        <dbReference type="Google" id="ProtNLM"/>
    </source>
</evidence>
<dbReference type="AlphaFoldDB" id="A0A6M5YUB2"/>
<keyword evidence="3" id="KW-0732">Signal</keyword>
<feature type="region of interest" description="Disordered" evidence="1">
    <location>
        <begin position="518"/>
        <end position="572"/>
    </location>
</feature>
<name>A0A6M5YUB2_9BACT</name>
<feature type="compositionally biased region" description="Basic residues" evidence="1">
    <location>
        <begin position="552"/>
        <end position="563"/>
    </location>
</feature>
<evidence type="ECO:0000256" key="3">
    <source>
        <dbReference type="SAM" id="SignalP"/>
    </source>
</evidence>
<gene>
    <name evidence="4" type="ORF">FTUN_5235</name>
</gene>
<dbReference type="Gene3D" id="1.50.10.20">
    <property type="match status" value="1"/>
</dbReference>
<dbReference type="EMBL" id="CP053452">
    <property type="protein sequence ID" value="QJW97658.1"/>
    <property type="molecule type" value="Genomic_DNA"/>
</dbReference>
<keyword evidence="5" id="KW-1185">Reference proteome</keyword>
<feature type="compositionally biased region" description="Pro residues" evidence="1">
    <location>
        <begin position="447"/>
        <end position="472"/>
    </location>
</feature>